<evidence type="ECO:0000313" key="3">
    <source>
        <dbReference type="Proteomes" id="UP000007110"/>
    </source>
</evidence>
<dbReference type="InParanoid" id="A0A7M7N8H1"/>
<feature type="compositionally biased region" description="Low complexity" evidence="1">
    <location>
        <begin position="279"/>
        <end position="293"/>
    </location>
</feature>
<organism evidence="2 3">
    <name type="scientific">Strongylocentrotus purpuratus</name>
    <name type="common">Purple sea urchin</name>
    <dbReference type="NCBI Taxonomy" id="7668"/>
    <lineage>
        <taxon>Eukaryota</taxon>
        <taxon>Metazoa</taxon>
        <taxon>Echinodermata</taxon>
        <taxon>Eleutherozoa</taxon>
        <taxon>Echinozoa</taxon>
        <taxon>Echinoidea</taxon>
        <taxon>Euechinoidea</taxon>
        <taxon>Echinacea</taxon>
        <taxon>Camarodonta</taxon>
        <taxon>Echinidea</taxon>
        <taxon>Strongylocentrotidae</taxon>
        <taxon>Strongylocentrotus</taxon>
    </lineage>
</organism>
<accession>A0A7M7N8H1</accession>
<dbReference type="Proteomes" id="UP000007110">
    <property type="component" value="Unassembled WGS sequence"/>
</dbReference>
<dbReference type="PANTHER" id="PTHR37162:SF10">
    <property type="entry name" value="DUF4371 DOMAIN-CONTAINING PROTEIN"/>
    <property type="match status" value="1"/>
</dbReference>
<feature type="region of interest" description="Disordered" evidence="1">
    <location>
        <begin position="310"/>
        <end position="346"/>
    </location>
</feature>
<dbReference type="KEGG" id="spu:105443617"/>
<dbReference type="OrthoDB" id="6116262at2759"/>
<dbReference type="RefSeq" id="XP_030832548.1">
    <property type="nucleotide sequence ID" value="XM_030976688.1"/>
</dbReference>
<protein>
    <submittedName>
        <fullName evidence="2">Uncharacterized protein</fullName>
    </submittedName>
</protein>
<proteinExistence type="predicted"/>
<dbReference type="GeneID" id="105443617"/>
<dbReference type="AlphaFoldDB" id="A0A7M7N8H1"/>
<sequence length="397" mass="43451">MDSELKNWGISWKDCVSFGTDNASVMLGKHKGVAAYINKENPNVYISGCSCHLMHLSAKKGGKSLQFQFDDLLIDIWYYMDKSSLRHQEIIKLQAQHGIEIRKILKHVPTRWLSLGTALQRLLENWQPLTEFFKAQASTGTTKVAKVGKKRELSPSASTRNPKKLRTCDDTKVKGNTTSEMPTTSSSSSKTAQIKPASSRKGGTPCTQTKTTTTSSTSGRTAQIKPASFRKGGTPCTQTKTTTTSSTSGRTAQIKPASSTKGEATQTSTPSASSKNVHQGSNSGQTNTTSSAAHRQCDLSKYFFSQQELSKKHSQTPKLHGGKVKANKGQSSASSSSSKKAKEPLKKNKPTLVYEQLIDPNCKLEALFLKACLPIFEETNEVGNTLYFLFKLKCYMV</sequence>
<evidence type="ECO:0000313" key="2">
    <source>
        <dbReference type="EnsemblMetazoa" id="XP_030832548"/>
    </source>
</evidence>
<name>A0A7M7N8H1_STRPU</name>
<dbReference type="InterPro" id="IPR012337">
    <property type="entry name" value="RNaseH-like_sf"/>
</dbReference>
<dbReference type="SUPFAM" id="SSF53098">
    <property type="entry name" value="Ribonuclease H-like"/>
    <property type="match status" value="1"/>
</dbReference>
<reference evidence="3" key="1">
    <citation type="submission" date="2015-02" db="EMBL/GenBank/DDBJ databases">
        <title>Genome sequencing for Strongylocentrotus purpuratus.</title>
        <authorList>
            <person name="Murali S."/>
            <person name="Liu Y."/>
            <person name="Vee V."/>
            <person name="English A."/>
            <person name="Wang M."/>
            <person name="Skinner E."/>
            <person name="Han Y."/>
            <person name="Muzny D.M."/>
            <person name="Worley K.C."/>
            <person name="Gibbs R.A."/>
        </authorList>
    </citation>
    <scope>NUCLEOTIDE SEQUENCE</scope>
</reference>
<feature type="compositionally biased region" description="Low complexity" evidence="1">
    <location>
        <begin position="202"/>
        <end position="221"/>
    </location>
</feature>
<dbReference type="OMA" id="NHTQPHH"/>
<feature type="compositionally biased region" description="Basic residues" evidence="1">
    <location>
        <begin position="312"/>
        <end position="326"/>
    </location>
</feature>
<keyword evidence="3" id="KW-1185">Reference proteome</keyword>
<feature type="region of interest" description="Disordered" evidence="1">
    <location>
        <begin position="144"/>
        <end position="293"/>
    </location>
</feature>
<feature type="compositionally biased region" description="Low complexity" evidence="1">
    <location>
        <begin position="327"/>
        <end position="338"/>
    </location>
</feature>
<feature type="compositionally biased region" description="Low complexity" evidence="1">
    <location>
        <begin position="177"/>
        <end position="191"/>
    </location>
</feature>
<feature type="compositionally biased region" description="Low complexity" evidence="1">
    <location>
        <begin position="232"/>
        <end position="251"/>
    </location>
</feature>
<dbReference type="EnsemblMetazoa" id="XM_030976688">
    <property type="protein sequence ID" value="XP_030832548"/>
    <property type="gene ID" value="LOC105443617"/>
</dbReference>
<reference evidence="2" key="2">
    <citation type="submission" date="2021-01" db="UniProtKB">
        <authorList>
            <consortium name="EnsemblMetazoa"/>
        </authorList>
    </citation>
    <scope>IDENTIFICATION</scope>
</reference>
<evidence type="ECO:0000256" key="1">
    <source>
        <dbReference type="SAM" id="MobiDB-lite"/>
    </source>
</evidence>
<dbReference type="PANTHER" id="PTHR37162">
    <property type="entry name" value="HAT FAMILY DIMERISATION DOMAINCONTAINING PROTEIN-RELATED"/>
    <property type="match status" value="1"/>
</dbReference>
<feature type="compositionally biased region" description="Polar residues" evidence="1">
    <location>
        <begin position="256"/>
        <end position="278"/>
    </location>
</feature>